<keyword evidence="3" id="KW-0472">Membrane</keyword>
<keyword evidence="3" id="KW-0812">Transmembrane</keyword>
<comment type="caution">
    <text evidence="5">The sequence shown here is derived from an EMBL/GenBank/DDBJ whole genome shotgun (WGS) entry which is preliminary data.</text>
</comment>
<evidence type="ECO:0000313" key="5">
    <source>
        <dbReference type="EMBL" id="KAF2737445.1"/>
    </source>
</evidence>
<evidence type="ECO:0000256" key="1">
    <source>
        <dbReference type="ARBA" id="ARBA00004687"/>
    </source>
</evidence>
<proteinExistence type="inferred from homology"/>
<evidence type="ECO:0000256" key="3">
    <source>
        <dbReference type="SAM" id="Phobius"/>
    </source>
</evidence>
<comment type="similarity">
    <text evidence="2">Belongs to the PIGH family.</text>
</comment>
<dbReference type="PANTHER" id="PTHR15231">
    <property type="entry name" value="PHOSPHATIDYLINOSITOL N-ACETYLGLUCOSAMINYLTRANSFERASE SUBUNIT H"/>
    <property type="match status" value="1"/>
</dbReference>
<dbReference type="GO" id="GO:0006506">
    <property type="term" value="P:GPI anchor biosynthetic process"/>
    <property type="evidence" value="ECO:0007669"/>
    <property type="project" value="InterPro"/>
</dbReference>
<keyword evidence="6" id="KW-1185">Reference proteome</keyword>
<evidence type="ECO:0000259" key="4">
    <source>
        <dbReference type="Pfam" id="PF10181"/>
    </source>
</evidence>
<dbReference type="Proteomes" id="UP000799444">
    <property type="component" value="Unassembled WGS sequence"/>
</dbReference>
<comment type="pathway">
    <text evidence="1">Glycolipid biosynthesis; glycosylphosphatidylinositol-anchor biosynthesis.</text>
</comment>
<evidence type="ECO:0000256" key="2">
    <source>
        <dbReference type="ARBA" id="ARBA00009610"/>
    </source>
</evidence>
<reference evidence="5" key="1">
    <citation type="journal article" date="2020" name="Stud. Mycol.">
        <title>101 Dothideomycetes genomes: a test case for predicting lifestyles and emergence of pathogens.</title>
        <authorList>
            <person name="Haridas S."/>
            <person name="Albert R."/>
            <person name="Binder M."/>
            <person name="Bloem J."/>
            <person name="Labutti K."/>
            <person name="Salamov A."/>
            <person name="Andreopoulos B."/>
            <person name="Baker S."/>
            <person name="Barry K."/>
            <person name="Bills G."/>
            <person name="Bluhm B."/>
            <person name="Cannon C."/>
            <person name="Castanera R."/>
            <person name="Culley D."/>
            <person name="Daum C."/>
            <person name="Ezra D."/>
            <person name="Gonzalez J."/>
            <person name="Henrissat B."/>
            <person name="Kuo A."/>
            <person name="Liang C."/>
            <person name="Lipzen A."/>
            <person name="Lutzoni F."/>
            <person name="Magnuson J."/>
            <person name="Mondo S."/>
            <person name="Nolan M."/>
            <person name="Ohm R."/>
            <person name="Pangilinan J."/>
            <person name="Park H.-J."/>
            <person name="Ramirez L."/>
            <person name="Alfaro M."/>
            <person name="Sun H."/>
            <person name="Tritt A."/>
            <person name="Yoshinaga Y."/>
            <person name="Zwiers L.-H."/>
            <person name="Turgeon B."/>
            <person name="Goodwin S."/>
            <person name="Spatafora J."/>
            <person name="Crous P."/>
            <person name="Grigoriev I."/>
        </authorList>
    </citation>
    <scope>NUCLEOTIDE SEQUENCE</scope>
    <source>
        <strain evidence="5">CBS 125425</strain>
    </source>
</reference>
<dbReference type="PANTHER" id="PTHR15231:SF1">
    <property type="entry name" value="PHOSPHATIDYLINOSITOL N-ACETYLGLUCOSAMINYLTRANSFERASE SUBUNIT H"/>
    <property type="match status" value="1"/>
</dbReference>
<dbReference type="EMBL" id="ML996116">
    <property type="protein sequence ID" value="KAF2737445.1"/>
    <property type="molecule type" value="Genomic_DNA"/>
</dbReference>
<dbReference type="OrthoDB" id="6256716at2759"/>
<sequence>MEAWATLAVVSPSFDAWRRTKSTFMNVHGNSESRYLTPHAMETFTVLQPTSSTVSFTVSTRPALRTIPTRLSYYVSIIIKILLGALALVALWTKWRTSSAKPTAIIGWMLGDALEVWLVNTVNRVQWMYLAPLAGAVIYSVSRRGYTEESLLVLSSLGLQTRTSAPSYLSTSTTRFIPSTSIQDIFIHEAFKGFEVRFYLAIVVKGEEDVVVVFPKLLPKREVLEEVWRGARACLYGGGDAPAKEKGKEKA</sequence>
<feature type="transmembrane region" description="Helical" evidence="3">
    <location>
        <begin position="71"/>
        <end position="92"/>
    </location>
</feature>
<gene>
    <name evidence="5" type="ORF">EJ04DRAFT_593065</name>
</gene>
<dbReference type="AlphaFoldDB" id="A0A9P4V6J3"/>
<organism evidence="5 6">
    <name type="scientific">Polyplosphaeria fusca</name>
    <dbReference type="NCBI Taxonomy" id="682080"/>
    <lineage>
        <taxon>Eukaryota</taxon>
        <taxon>Fungi</taxon>
        <taxon>Dikarya</taxon>
        <taxon>Ascomycota</taxon>
        <taxon>Pezizomycotina</taxon>
        <taxon>Dothideomycetes</taxon>
        <taxon>Pleosporomycetidae</taxon>
        <taxon>Pleosporales</taxon>
        <taxon>Tetraplosphaeriaceae</taxon>
        <taxon>Polyplosphaeria</taxon>
    </lineage>
</organism>
<dbReference type="InterPro" id="IPR044215">
    <property type="entry name" value="PIG-H"/>
</dbReference>
<feature type="domain" description="Phosphatidylinositol N-acetylglucosaminyltransferase subunit H conserved" evidence="4">
    <location>
        <begin position="150"/>
        <end position="215"/>
    </location>
</feature>
<accession>A0A9P4V6J3</accession>
<dbReference type="InterPro" id="IPR019328">
    <property type="entry name" value="PIGH-H_dom"/>
</dbReference>
<name>A0A9P4V6J3_9PLEO</name>
<dbReference type="GO" id="GO:0000506">
    <property type="term" value="C:glycosylphosphatidylinositol-N-acetylglucosaminyltransferase (GPI-GnT) complex"/>
    <property type="evidence" value="ECO:0007669"/>
    <property type="project" value="InterPro"/>
</dbReference>
<keyword evidence="3" id="KW-1133">Transmembrane helix</keyword>
<evidence type="ECO:0000313" key="6">
    <source>
        <dbReference type="Proteomes" id="UP000799444"/>
    </source>
</evidence>
<protein>
    <recommendedName>
        <fullName evidence="4">Phosphatidylinositol N-acetylglucosaminyltransferase subunit H conserved domain-containing protein</fullName>
    </recommendedName>
</protein>
<dbReference type="Pfam" id="PF10181">
    <property type="entry name" value="PIG-H"/>
    <property type="match status" value="1"/>
</dbReference>